<evidence type="ECO:0000259" key="2">
    <source>
        <dbReference type="PROSITE" id="PS51035"/>
    </source>
</evidence>
<dbReference type="Gene3D" id="1.20.58.120">
    <property type="entry name" value="BAG domain"/>
    <property type="match status" value="1"/>
</dbReference>
<dbReference type="AlphaFoldDB" id="S8CK68"/>
<dbReference type="GO" id="GO:0051087">
    <property type="term" value="F:protein-folding chaperone binding"/>
    <property type="evidence" value="ECO:0007669"/>
    <property type="project" value="InterPro"/>
</dbReference>
<evidence type="ECO:0000313" key="4">
    <source>
        <dbReference type="Proteomes" id="UP000015453"/>
    </source>
</evidence>
<name>S8CK68_9LAMI</name>
<protein>
    <recommendedName>
        <fullName evidence="2">BAG domain-containing protein</fullName>
    </recommendedName>
</protein>
<proteinExistence type="predicted"/>
<evidence type="ECO:0000313" key="3">
    <source>
        <dbReference type="EMBL" id="EPS67090.1"/>
    </source>
</evidence>
<dbReference type="GO" id="GO:0009506">
    <property type="term" value="C:plasmodesma"/>
    <property type="evidence" value="ECO:0007669"/>
    <property type="project" value="TreeGrafter"/>
</dbReference>
<dbReference type="GO" id="GO:0006457">
    <property type="term" value="P:protein folding"/>
    <property type="evidence" value="ECO:0007669"/>
    <property type="project" value="TreeGrafter"/>
</dbReference>
<accession>S8CK68</accession>
<feature type="domain" description="BAG" evidence="2">
    <location>
        <begin position="50"/>
        <end position="127"/>
    </location>
</feature>
<keyword evidence="1" id="KW-0143">Chaperone</keyword>
<dbReference type="PANTHER" id="PTHR33322:SF4">
    <property type="entry name" value="BAG DOMAIN CONTAINING PROTEIN, EXPRESSED"/>
    <property type="match status" value="1"/>
</dbReference>
<dbReference type="PROSITE" id="PS50096">
    <property type="entry name" value="IQ"/>
    <property type="match status" value="1"/>
</dbReference>
<keyword evidence="4" id="KW-1185">Reference proteome</keyword>
<dbReference type="InterPro" id="IPR040400">
    <property type="entry name" value="BAG5/6/7/8"/>
</dbReference>
<dbReference type="InterPro" id="IPR036533">
    <property type="entry name" value="BAG_dom_sf"/>
</dbReference>
<organism evidence="3 4">
    <name type="scientific">Genlisea aurea</name>
    <dbReference type="NCBI Taxonomy" id="192259"/>
    <lineage>
        <taxon>Eukaryota</taxon>
        <taxon>Viridiplantae</taxon>
        <taxon>Streptophyta</taxon>
        <taxon>Embryophyta</taxon>
        <taxon>Tracheophyta</taxon>
        <taxon>Spermatophyta</taxon>
        <taxon>Magnoliopsida</taxon>
        <taxon>eudicotyledons</taxon>
        <taxon>Gunneridae</taxon>
        <taxon>Pentapetalae</taxon>
        <taxon>asterids</taxon>
        <taxon>lamiids</taxon>
        <taxon>Lamiales</taxon>
        <taxon>Lentibulariaceae</taxon>
        <taxon>Genlisea</taxon>
    </lineage>
</organism>
<dbReference type="PANTHER" id="PTHR33322">
    <property type="entry name" value="BAG DOMAIN CONTAINING PROTEIN, EXPRESSED"/>
    <property type="match status" value="1"/>
</dbReference>
<reference evidence="3 4" key="1">
    <citation type="journal article" date="2013" name="BMC Genomics">
        <title>The miniature genome of a carnivorous plant Genlisea aurea contains a low number of genes and short non-coding sequences.</title>
        <authorList>
            <person name="Leushkin E.V."/>
            <person name="Sutormin R.A."/>
            <person name="Nabieva E.R."/>
            <person name="Penin A.A."/>
            <person name="Kondrashov A.S."/>
            <person name="Logacheva M.D."/>
        </authorList>
    </citation>
    <scope>NUCLEOTIDE SEQUENCE [LARGE SCALE GENOMIC DNA]</scope>
</reference>
<evidence type="ECO:0000256" key="1">
    <source>
        <dbReference type="ARBA" id="ARBA00023186"/>
    </source>
</evidence>
<dbReference type="OrthoDB" id="1923217at2759"/>
<dbReference type="SUPFAM" id="SSF63491">
    <property type="entry name" value="BAG domain"/>
    <property type="match status" value="1"/>
</dbReference>
<dbReference type="InterPro" id="IPR003103">
    <property type="entry name" value="BAG_domain"/>
</dbReference>
<dbReference type="Pfam" id="PF02179">
    <property type="entry name" value="BAG"/>
    <property type="match status" value="1"/>
</dbReference>
<comment type="caution">
    <text evidence="3">The sequence shown here is derived from an EMBL/GenBank/DDBJ whole genome shotgun (WGS) entry which is preliminary data.</text>
</comment>
<dbReference type="PROSITE" id="PS51035">
    <property type="entry name" value="BAG"/>
    <property type="match status" value="1"/>
</dbReference>
<dbReference type="EMBL" id="AUSU01003303">
    <property type="protein sequence ID" value="EPS67090.1"/>
    <property type="molecule type" value="Genomic_DNA"/>
</dbReference>
<sequence length="272" mass="31040">MDSRIRPIKKIVQIPVHFVRSEQPEEDRQGKASRIQKVFRGFMVRKCVRKIKEIKSEADAIENRLRERDVVDLIQRETKERVRINESLMSLLLKLDSIAGSEFGVRALRKSVIRKVIALQETVDSLLPVENSGEDVSENTENDMDAVAEEPPICDSGAGEEAMMDSVEMDAVEMDAEGGANRQEEEDVAVAVADEAAEVNNENKRSTEVVVERMAAENAKMMRMMEQMCERSEAQTRMLNALSHRVEMLEKAFVCDRLRRMKKKNHTDTKLF</sequence>
<gene>
    <name evidence="3" type="ORF">M569_07689</name>
</gene>
<dbReference type="Proteomes" id="UP000015453">
    <property type="component" value="Unassembled WGS sequence"/>
</dbReference>